<keyword evidence="1" id="KW-0812">Transmembrane</keyword>
<feature type="transmembrane region" description="Helical" evidence="1">
    <location>
        <begin position="395"/>
        <end position="416"/>
    </location>
</feature>
<reference evidence="2 3" key="1">
    <citation type="submission" date="2019-08" db="EMBL/GenBank/DDBJ databases">
        <title>In-depth cultivation of the pig gut microbiome towards novel bacterial diversity and tailored functional studies.</title>
        <authorList>
            <person name="Wylensek D."/>
            <person name="Hitch T.C.A."/>
            <person name="Clavel T."/>
        </authorList>
    </citation>
    <scope>NUCLEOTIDE SEQUENCE [LARGE SCALE GENOMIC DNA]</scope>
    <source>
        <strain evidence="2 3">Oil+RF-744-WCA-WT-13</strain>
    </source>
</reference>
<evidence type="ECO:0000313" key="3">
    <source>
        <dbReference type="Proteomes" id="UP000466864"/>
    </source>
</evidence>
<dbReference type="PANTHER" id="PTHR35007">
    <property type="entry name" value="INTEGRAL MEMBRANE PROTEIN-RELATED"/>
    <property type="match status" value="1"/>
</dbReference>
<gene>
    <name evidence="2" type="ORF">FYJ60_04895</name>
</gene>
<dbReference type="EMBL" id="VUMV01000002">
    <property type="protein sequence ID" value="MST81647.1"/>
    <property type="molecule type" value="Genomic_DNA"/>
</dbReference>
<dbReference type="Proteomes" id="UP000466864">
    <property type="component" value="Unassembled WGS sequence"/>
</dbReference>
<comment type="caution">
    <text evidence="2">The sequence shown here is derived from an EMBL/GenBank/DDBJ whole genome shotgun (WGS) entry which is preliminary data.</text>
</comment>
<sequence length="418" mass="47515">MKAVLPVLVLVLLTGLYRRKKLKKKSFFFFLFALAVVSAVLAAELHEGDSREVTSLEKNSRDNGLEEIPLQVETEDGIREEVTITIPEFRYSEQEAQGLLEKKAEELDAEILGENRTLTHIDHNLDLPVSFQDSDITVQWSSTKPEYLRWDGTLLSGIPEEGCQAVLLAALYLQDQMLDYRRTIVLFPSEEKGAFAGELQAETEKLNEPSSGNRFLLPGEWKGRKLKWFQKNEQIGSGLCLLLLAGIFFCVSSDRNRREHAEKKRREQLELAYPELVSKIQLMTGAGLSVRNVFGRLTEACRREQEGGKKVNPALEEAARTWQEMENGILERDAYEHLGERCGLAVYRELALLLEQNRKRGNAKMNELLEQEAGRAFETRKRTARAEGEKVSVRLLLPMGMMLVIVMALILVPAFWSF</sequence>
<feature type="transmembrane region" description="Helical" evidence="1">
    <location>
        <begin position="235"/>
        <end position="253"/>
    </location>
</feature>
<keyword evidence="1" id="KW-0472">Membrane</keyword>
<accession>A0A7X2P7G5</accession>
<organism evidence="2 3">
    <name type="scientific">Bilifractor porci</name>
    <dbReference type="NCBI Taxonomy" id="2606636"/>
    <lineage>
        <taxon>Bacteria</taxon>
        <taxon>Bacillati</taxon>
        <taxon>Bacillota</taxon>
        <taxon>Clostridia</taxon>
        <taxon>Lachnospirales</taxon>
        <taxon>Lachnospiraceae</taxon>
        <taxon>Bilifractor</taxon>
    </lineage>
</organism>
<evidence type="ECO:0000256" key="1">
    <source>
        <dbReference type="SAM" id="Phobius"/>
    </source>
</evidence>
<dbReference type="RefSeq" id="WP_154457485.1">
    <property type="nucleotide sequence ID" value="NZ_VUMV01000002.1"/>
</dbReference>
<name>A0A7X2P7G5_9FIRM</name>
<protein>
    <recommendedName>
        <fullName evidence="4">Type II secretion system protein GspF domain-containing protein</fullName>
    </recommendedName>
</protein>
<keyword evidence="1" id="KW-1133">Transmembrane helix</keyword>
<dbReference type="PANTHER" id="PTHR35007:SF2">
    <property type="entry name" value="PILUS ASSEMBLE PROTEIN"/>
    <property type="match status" value="1"/>
</dbReference>
<evidence type="ECO:0000313" key="2">
    <source>
        <dbReference type="EMBL" id="MST81647.1"/>
    </source>
</evidence>
<evidence type="ECO:0008006" key="4">
    <source>
        <dbReference type="Google" id="ProtNLM"/>
    </source>
</evidence>
<keyword evidence="3" id="KW-1185">Reference proteome</keyword>
<dbReference type="AlphaFoldDB" id="A0A7X2P7G5"/>
<proteinExistence type="predicted"/>